<comment type="caution">
    <text evidence="7">The sequence shown here is derived from an EMBL/GenBank/DDBJ whole genome shotgun (WGS) entry which is preliminary data.</text>
</comment>
<dbReference type="Gene3D" id="2.40.30.220">
    <property type="entry name" value="Photosystem II Psb28"/>
    <property type="match status" value="1"/>
</dbReference>
<evidence type="ECO:0000256" key="5">
    <source>
        <dbReference type="RuleBase" id="RU003509"/>
    </source>
</evidence>
<dbReference type="HAMAP" id="MF_01370">
    <property type="entry name" value="PSII_Psb28"/>
    <property type="match status" value="1"/>
</dbReference>
<dbReference type="Proteomes" id="UP000247498">
    <property type="component" value="Unassembled WGS sequence"/>
</dbReference>
<dbReference type="EMBL" id="BDRX01000011">
    <property type="protein sequence ID" value="GBF89649.1"/>
    <property type="molecule type" value="Genomic_DNA"/>
</dbReference>
<feature type="compositionally biased region" description="Low complexity" evidence="6">
    <location>
        <begin position="158"/>
        <end position="173"/>
    </location>
</feature>
<dbReference type="GO" id="GO:0009535">
    <property type="term" value="C:chloroplast thylakoid membrane"/>
    <property type="evidence" value="ECO:0007669"/>
    <property type="project" value="TreeGrafter"/>
</dbReference>
<comment type="similarity">
    <text evidence="5">Belongs to the Psb28 family.</text>
</comment>
<evidence type="ECO:0000256" key="2">
    <source>
        <dbReference type="ARBA" id="ARBA00022531"/>
    </source>
</evidence>
<gene>
    <name evidence="7" type="ORF">Rsub_02367</name>
</gene>
<evidence type="ECO:0000313" key="8">
    <source>
        <dbReference type="Proteomes" id="UP000247498"/>
    </source>
</evidence>
<reference evidence="7 8" key="1">
    <citation type="journal article" date="2018" name="Sci. Rep.">
        <title>Raphidocelis subcapitata (=Pseudokirchneriella subcapitata) provides an insight into genome evolution and environmental adaptations in the Sphaeropleales.</title>
        <authorList>
            <person name="Suzuki S."/>
            <person name="Yamaguchi H."/>
            <person name="Nakajima N."/>
            <person name="Kawachi M."/>
        </authorList>
    </citation>
    <scope>NUCLEOTIDE SEQUENCE [LARGE SCALE GENOMIC DNA]</scope>
    <source>
        <strain evidence="7 8">NIES-35</strain>
    </source>
</reference>
<evidence type="ECO:0000256" key="3">
    <source>
        <dbReference type="ARBA" id="ARBA00023136"/>
    </source>
</evidence>
<keyword evidence="2 5" id="KW-0602">Photosynthesis</keyword>
<dbReference type="GO" id="GO:0015979">
    <property type="term" value="P:photosynthesis"/>
    <property type="evidence" value="ECO:0007669"/>
    <property type="project" value="UniProtKB-KW"/>
</dbReference>
<keyword evidence="4 5" id="KW-0604">Photosystem II</keyword>
<dbReference type="STRING" id="307507.A0A2V0NQS6"/>
<dbReference type="GO" id="GO:0009654">
    <property type="term" value="C:photosystem II oxygen evolving complex"/>
    <property type="evidence" value="ECO:0007669"/>
    <property type="project" value="InterPro"/>
</dbReference>
<protein>
    <recommendedName>
        <fullName evidence="5">Photosystem II reaction center Psb28 protein</fullName>
    </recommendedName>
</protein>
<proteinExistence type="inferred from homology"/>
<sequence length="275" mass="29095">MQSLQTRRATAPAAASRAAAARPQPPARRRAAAVAADARMQFIRGVDEPTVPEVSLRRARTGTSGAAMMLFESPSIFQASGELGEITGLFMIDDEGELSTTDVKAKFVNGKPQAIEAKYTMRSQFEWERFIRFMDRPTAAQPPAPDLQRAQRRVRSAPGGQPQQQQPQQQPVAARLRALALREIDPPPGGEALAEAGCTAMLEAQRAAKALGLEPALFDDVCCGMQQAVGGGGARLFLAGDYPSLRYACSAGDAAVARKWMARMAARGGGGGGGG</sequence>
<dbReference type="InterPro" id="IPR005610">
    <property type="entry name" value="PSII_Psb28_class-1"/>
</dbReference>
<evidence type="ECO:0000256" key="4">
    <source>
        <dbReference type="ARBA" id="ARBA00023276"/>
    </source>
</evidence>
<evidence type="ECO:0000313" key="7">
    <source>
        <dbReference type="EMBL" id="GBF89649.1"/>
    </source>
</evidence>
<dbReference type="PANTHER" id="PTHR34963:SF2">
    <property type="entry name" value="PHOTOSYSTEM II REACTION CENTER PSB28 PROTEIN, CHLOROPLASTIC"/>
    <property type="match status" value="1"/>
</dbReference>
<dbReference type="NCBIfam" id="TIGR03047">
    <property type="entry name" value="PS_II_psb28"/>
    <property type="match status" value="1"/>
</dbReference>
<keyword evidence="8" id="KW-1185">Reference proteome</keyword>
<feature type="region of interest" description="Disordered" evidence="6">
    <location>
        <begin position="1"/>
        <end position="29"/>
    </location>
</feature>
<evidence type="ECO:0000256" key="6">
    <source>
        <dbReference type="SAM" id="MobiDB-lite"/>
    </source>
</evidence>
<dbReference type="AlphaFoldDB" id="A0A2V0NQS6"/>
<accession>A0A2V0NQS6</accession>
<feature type="compositionally biased region" description="Low complexity" evidence="6">
    <location>
        <begin position="7"/>
        <end position="22"/>
    </location>
</feature>
<dbReference type="Pfam" id="PF03912">
    <property type="entry name" value="Psb28"/>
    <property type="match status" value="1"/>
</dbReference>
<organism evidence="7 8">
    <name type="scientific">Raphidocelis subcapitata</name>
    <dbReference type="NCBI Taxonomy" id="307507"/>
    <lineage>
        <taxon>Eukaryota</taxon>
        <taxon>Viridiplantae</taxon>
        <taxon>Chlorophyta</taxon>
        <taxon>core chlorophytes</taxon>
        <taxon>Chlorophyceae</taxon>
        <taxon>CS clade</taxon>
        <taxon>Sphaeropleales</taxon>
        <taxon>Selenastraceae</taxon>
        <taxon>Raphidocelis</taxon>
    </lineage>
</organism>
<dbReference type="InParanoid" id="A0A2V0NQS6"/>
<dbReference type="OrthoDB" id="1938621at2759"/>
<dbReference type="InterPro" id="IPR038676">
    <property type="entry name" value="Psb28_c1_sf"/>
</dbReference>
<name>A0A2V0NQS6_9CHLO</name>
<dbReference type="PANTHER" id="PTHR34963">
    <property type="match status" value="1"/>
</dbReference>
<comment type="subcellular location">
    <subcellularLocation>
        <location evidence="1">Membrane</location>
        <topology evidence="1">Peripheral membrane protein</topology>
    </subcellularLocation>
</comment>
<feature type="region of interest" description="Disordered" evidence="6">
    <location>
        <begin position="138"/>
        <end position="173"/>
    </location>
</feature>
<keyword evidence="3" id="KW-0472">Membrane</keyword>
<evidence type="ECO:0000256" key="1">
    <source>
        <dbReference type="ARBA" id="ARBA00004170"/>
    </source>
</evidence>